<dbReference type="Pfam" id="PF00993">
    <property type="entry name" value="MHC_II_alpha"/>
    <property type="match status" value="1"/>
</dbReference>
<keyword evidence="9" id="KW-1015">Disulfide bond</keyword>
<evidence type="ECO:0000256" key="7">
    <source>
        <dbReference type="ARBA" id="ARBA00023130"/>
    </source>
</evidence>
<dbReference type="PROSITE" id="PS00290">
    <property type="entry name" value="IG_MHC"/>
    <property type="match status" value="1"/>
</dbReference>
<dbReference type="InterPro" id="IPR011162">
    <property type="entry name" value="MHC_I/II-like_Ag-recog"/>
</dbReference>
<sequence length="247" mass="27887">MRATVLITATLILLQAVGALKYVHDGSLVWLCQDEAPDKQFDIEMDWDEVLYMDFEQKKEIVRIPHFDGHGIRGGEAGISADIAVCKHNLGGWKKNSQGVIPEPNIQPDVAVYPKQPVQWGVMNTLICHAAGFFPPKLEMQWLRNNQKVTEGVNITEYYMEEDYSFQRFTYLSFVPRPGDEYTCRVQHRSLDQPAVYFWGPEVPEAQTGAGTVICALGISLGIISAIVGIILLLKERQRLHSQQRSL</sequence>
<dbReference type="InterPro" id="IPR014745">
    <property type="entry name" value="MHC_II_a/b_N"/>
</dbReference>
<dbReference type="InterPro" id="IPR013783">
    <property type="entry name" value="Ig-like_fold"/>
</dbReference>
<dbReference type="InterPro" id="IPR036179">
    <property type="entry name" value="Ig-like_dom_sf"/>
</dbReference>
<feature type="transmembrane region" description="Helical" evidence="12">
    <location>
        <begin position="210"/>
        <end position="234"/>
    </location>
</feature>
<evidence type="ECO:0000256" key="1">
    <source>
        <dbReference type="ARBA" id="ARBA00004479"/>
    </source>
</evidence>
<evidence type="ECO:0000256" key="12">
    <source>
        <dbReference type="SAM" id="Phobius"/>
    </source>
</evidence>
<evidence type="ECO:0000256" key="3">
    <source>
        <dbReference type="ARBA" id="ARBA00022692"/>
    </source>
</evidence>
<dbReference type="InterPro" id="IPR003006">
    <property type="entry name" value="Ig/MHC_CS"/>
</dbReference>
<keyword evidence="4 13" id="KW-0732">Signal</keyword>
<protein>
    <submittedName>
        <fullName evidence="15">MHC class II protein alpha chain</fullName>
    </submittedName>
</protein>
<evidence type="ECO:0000256" key="10">
    <source>
        <dbReference type="ARBA" id="ARBA00023180"/>
    </source>
</evidence>
<dbReference type="Gene3D" id="3.10.320.10">
    <property type="entry name" value="Class II Histocompatibility Antigen, M Beta Chain, Chain B, domain 1"/>
    <property type="match status" value="1"/>
</dbReference>
<keyword evidence="11" id="KW-0491">MHC II</keyword>
<accession>K4FRN0</accession>
<evidence type="ECO:0000256" key="13">
    <source>
        <dbReference type="SAM" id="SignalP"/>
    </source>
</evidence>
<comment type="subcellular location">
    <subcellularLocation>
        <location evidence="1">Membrane</location>
        <topology evidence="1">Single-pass type I membrane protein</topology>
    </subcellularLocation>
</comment>
<dbReference type="EMBL" id="JX052355">
    <property type="protein sequence ID" value="AFK10583.1"/>
    <property type="molecule type" value="mRNA"/>
</dbReference>
<dbReference type="PANTHER" id="PTHR19944">
    <property type="entry name" value="MHC CLASS II-RELATED"/>
    <property type="match status" value="1"/>
</dbReference>
<dbReference type="Pfam" id="PF07654">
    <property type="entry name" value="C1-set"/>
    <property type="match status" value="1"/>
</dbReference>
<keyword evidence="3 12" id="KW-0812">Transmembrane</keyword>
<feature type="signal peptide" evidence="13">
    <location>
        <begin position="1"/>
        <end position="19"/>
    </location>
</feature>
<keyword evidence="8 12" id="KW-0472">Membrane</keyword>
<name>K4FRN0_CALMI</name>
<evidence type="ECO:0000256" key="8">
    <source>
        <dbReference type="ARBA" id="ARBA00023136"/>
    </source>
</evidence>
<evidence type="ECO:0000256" key="4">
    <source>
        <dbReference type="ARBA" id="ARBA00022729"/>
    </source>
</evidence>
<keyword evidence="6 12" id="KW-1133">Transmembrane helix</keyword>
<dbReference type="SUPFAM" id="SSF48726">
    <property type="entry name" value="Immunoglobulin"/>
    <property type="match status" value="1"/>
</dbReference>
<evidence type="ECO:0000256" key="2">
    <source>
        <dbReference type="ARBA" id="ARBA00007394"/>
    </source>
</evidence>
<feature type="chain" id="PRO_5003876519" evidence="13">
    <location>
        <begin position="20"/>
        <end position="247"/>
    </location>
</feature>
<evidence type="ECO:0000313" key="15">
    <source>
        <dbReference type="EMBL" id="AFK10583.1"/>
    </source>
</evidence>
<dbReference type="PANTHER" id="PTHR19944:SF86">
    <property type="entry name" value="HLA CLASS II HISTOCOMPATIBILITY ANTIGEN, DR ALPHA CHAIN"/>
    <property type="match status" value="1"/>
</dbReference>
<dbReference type="GO" id="GO:0002250">
    <property type="term" value="P:adaptive immune response"/>
    <property type="evidence" value="ECO:0007669"/>
    <property type="project" value="UniProtKB-KW"/>
</dbReference>
<evidence type="ECO:0000256" key="5">
    <source>
        <dbReference type="ARBA" id="ARBA00022859"/>
    </source>
</evidence>
<proteinExistence type="evidence at transcript level"/>
<dbReference type="InterPro" id="IPR003597">
    <property type="entry name" value="Ig_C1-set"/>
</dbReference>
<keyword evidence="5" id="KW-0391">Immunity</keyword>
<evidence type="ECO:0000259" key="14">
    <source>
        <dbReference type="PROSITE" id="PS50835"/>
    </source>
</evidence>
<feature type="domain" description="Ig-like" evidence="14">
    <location>
        <begin position="108"/>
        <end position="197"/>
    </location>
</feature>
<dbReference type="CDD" id="cd05767">
    <property type="entry name" value="IgC1_MHC_II_alpha"/>
    <property type="match status" value="1"/>
</dbReference>
<dbReference type="SUPFAM" id="SSF54452">
    <property type="entry name" value="MHC antigen-recognition domain"/>
    <property type="match status" value="1"/>
</dbReference>
<evidence type="ECO:0000256" key="9">
    <source>
        <dbReference type="ARBA" id="ARBA00023157"/>
    </source>
</evidence>
<comment type="similarity">
    <text evidence="2">Belongs to the MHC class II family.</text>
</comment>
<dbReference type="SMART" id="SM00920">
    <property type="entry name" value="MHC_II_alpha"/>
    <property type="match status" value="1"/>
</dbReference>
<keyword evidence="7" id="KW-1064">Adaptive immunity</keyword>
<dbReference type="AlphaFoldDB" id="K4FRN0"/>
<dbReference type="GO" id="GO:0002504">
    <property type="term" value="P:antigen processing and presentation of peptide or polysaccharide antigen via MHC class II"/>
    <property type="evidence" value="ECO:0007669"/>
    <property type="project" value="UniProtKB-KW"/>
</dbReference>
<dbReference type="PROSITE" id="PS50835">
    <property type="entry name" value="IG_LIKE"/>
    <property type="match status" value="1"/>
</dbReference>
<evidence type="ECO:0000256" key="6">
    <source>
        <dbReference type="ARBA" id="ARBA00022989"/>
    </source>
</evidence>
<dbReference type="SMART" id="SM00407">
    <property type="entry name" value="IGc1"/>
    <property type="match status" value="1"/>
</dbReference>
<dbReference type="InterPro" id="IPR001003">
    <property type="entry name" value="MHC_II_a_N"/>
</dbReference>
<evidence type="ECO:0000256" key="11">
    <source>
        <dbReference type="ARBA" id="ARBA00023182"/>
    </source>
</evidence>
<dbReference type="GO" id="GO:0042613">
    <property type="term" value="C:MHC class II protein complex"/>
    <property type="evidence" value="ECO:0007669"/>
    <property type="project" value="UniProtKB-KW"/>
</dbReference>
<reference evidence="15" key="1">
    <citation type="journal article" date="2012" name="PLoS ONE">
        <title>Sequencing and Analysis of Full-Length cDNAs, 5'-ESTs and 3'-ESTs from a Cartilaginous Fish, the Elephant Shark (Callorhinchus milii).</title>
        <authorList>
            <person name="Tan Y.Y."/>
            <person name="Kodzius R."/>
            <person name="Tay B.H."/>
            <person name="Tay A."/>
            <person name="Brenner S."/>
            <person name="Venkatesh B."/>
        </authorList>
    </citation>
    <scope>NUCLEOTIDE SEQUENCE</scope>
    <source>
        <tissue evidence="15">Gills</tissue>
    </source>
</reference>
<organism evidence="15">
    <name type="scientific">Callorhinchus milii</name>
    <name type="common">Ghost shark</name>
    <dbReference type="NCBI Taxonomy" id="7868"/>
    <lineage>
        <taxon>Eukaryota</taxon>
        <taxon>Metazoa</taxon>
        <taxon>Chordata</taxon>
        <taxon>Craniata</taxon>
        <taxon>Vertebrata</taxon>
        <taxon>Chondrichthyes</taxon>
        <taxon>Holocephali</taxon>
        <taxon>Chimaeriformes</taxon>
        <taxon>Callorhinchidae</taxon>
        <taxon>Callorhinchus</taxon>
    </lineage>
</organism>
<dbReference type="InterPro" id="IPR050160">
    <property type="entry name" value="MHC/Immunoglobulin"/>
</dbReference>
<keyword evidence="10" id="KW-0325">Glycoprotein</keyword>
<dbReference type="InterPro" id="IPR007110">
    <property type="entry name" value="Ig-like_dom"/>
</dbReference>
<dbReference type="Gene3D" id="2.60.40.10">
    <property type="entry name" value="Immunoglobulins"/>
    <property type="match status" value="1"/>
</dbReference>